<protein>
    <recommendedName>
        <fullName evidence="4">HTH lysR-type domain-containing protein</fullName>
    </recommendedName>
</protein>
<dbReference type="InterPro" id="IPR000847">
    <property type="entry name" value="LysR_HTH_N"/>
</dbReference>
<dbReference type="EMBL" id="MJIL01000038">
    <property type="protein sequence ID" value="OLQ81635.1"/>
    <property type="molecule type" value="Genomic_DNA"/>
</dbReference>
<dbReference type="GO" id="GO:0003700">
    <property type="term" value="F:DNA-binding transcription factor activity"/>
    <property type="evidence" value="ECO:0007669"/>
    <property type="project" value="InterPro"/>
</dbReference>
<dbReference type="AlphaFoldDB" id="A0A1Q9H217"/>
<dbReference type="PROSITE" id="PS50931">
    <property type="entry name" value="HTH_LYSR"/>
    <property type="match status" value="1"/>
</dbReference>
<dbReference type="Proteomes" id="UP000186905">
    <property type="component" value="Unassembled WGS sequence"/>
</dbReference>
<dbReference type="STRING" id="1903952.BIT28_04430"/>
<reference evidence="5 6" key="1">
    <citation type="submission" date="2016-09" db="EMBL/GenBank/DDBJ databases">
        <title>Photobacterium proteolyticum sp. nov. a protease producing bacterium isolated from ocean sediments of Laizhou Bay.</title>
        <authorList>
            <person name="Li Y."/>
        </authorList>
    </citation>
    <scope>NUCLEOTIDE SEQUENCE [LARGE SCALE GENOMIC DNA]</scope>
    <source>
        <strain evidence="5 6">13-12</strain>
    </source>
</reference>
<sequence length="289" mass="33322">MRRSIDLKYLKTLTRVIEKKSFSEAANSLYITQPAVSQHIKKIEEYFDCEIFSRKNGLNLTPEGEFILKYAIRTTELHKEMINEYSFLKGSGFFRIAISSTFCNEVVDIIVDQLKNITENKISIVRFDQKTKDLVNDCDFVIGFLFSNEKINSEKVIHEENFAISLNSEINENTPIQRMIYTSHLSTYHAIKLVSSIDINIDFQCMSIQCNSHSQINSYFTSPYTLTITPISSCPNNGVITYKKTIPDITARIFYKASRTTKSKRGFKDAIDKIKDTIINTHKVQHSQY</sequence>
<evidence type="ECO:0000259" key="4">
    <source>
        <dbReference type="PROSITE" id="PS50931"/>
    </source>
</evidence>
<dbReference type="PANTHER" id="PTHR30126:SF64">
    <property type="entry name" value="HTH-TYPE TRANSCRIPTIONAL REGULATOR CITR"/>
    <property type="match status" value="1"/>
</dbReference>
<comment type="caution">
    <text evidence="5">The sequence shown here is derived from an EMBL/GenBank/DDBJ whole genome shotgun (WGS) entry which is preliminary data.</text>
</comment>
<keyword evidence="6" id="KW-1185">Reference proteome</keyword>
<proteinExistence type="inferred from homology"/>
<dbReference type="SUPFAM" id="SSF46785">
    <property type="entry name" value="Winged helix' DNA-binding domain"/>
    <property type="match status" value="1"/>
</dbReference>
<keyword evidence="2" id="KW-0805">Transcription regulation</keyword>
<keyword evidence="3" id="KW-0804">Transcription</keyword>
<dbReference type="PANTHER" id="PTHR30126">
    <property type="entry name" value="HTH-TYPE TRANSCRIPTIONAL REGULATOR"/>
    <property type="match status" value="1"/>
</dbReference>
<accession>A0A1Q9H217</accession>
<dbReference type="PRINTS" id="PR00039">
    <property type="entry name" value="HTHLYSR"/>
</dbReference>
<comment type="similarity">
    <text evidence="1">Belongs to the LysR transcriptional regulatory family.</text>
</comment>
<evidence type="ECO:0000256" key="3">
    <source>
        <dbReference type="ARBA" id="ARBA00023163"/>
    </source>
</evidence>
<dbReference type="Gene3D" id="1.10.10.10">
    <property type="entry name" value="Winged helix-like DNA-binding domain superfamily/Winged helix DNA-binding domain"/>
    <property type="match status" value="1"/>
</dbReference>
<dbReference type="OrthoDB" id="5723059at2"/>
<organism evidence="5 6">
    <name type="scientific">Photobacterium proteolyticum</name>
    <dbReference type="NCBI Taxonomy" id="1903952"/>
    <lineage>
        <taxon>Bacteria</taxon>
        <taxon>Pseudomonadati</taxon>
        <taxon>Pseudomonadota</taxon>
        <taxon>Gammaproteobacteria</taxon>
        <taxon>Vibrionales</taxon>
        <taxon>Vibrionaceae</taxon>
        <taxon>Photobacterium</taxon>
    </lineage>
</organism>
<name>A0A1Q9H217_9GAMM</name>
<feature type="domain" description="HTH lysR-type" evidence="4">
    <location>
        <begin position="5"/>
        <end position="61"/>
    </location>
</feature>
<dbReference type="Pfam" id="PF00126">
    <property type="entry name" value="HTH_1"/>
    <property type="match status" value="1"/>
</dbReference>
<evidence type="ECO:0000256" key="2">
    <source>
        <dbReference type="ARBA" id="ARBA00023015"/>
    </source>
</evidence>
<evidence type="ECO:0000313" key="6">
    <source>
        <dbReference type="Proteomes" id="UP000186905"/>
    </source>
</evidence>
<evidence type="ECO:0000313" key="5">
    <source>
        <dbReference type="EMBL" id="OLQ81635.1"/>
    </source>
</evidence>
<gene>
    <name evidence="5" type="ORF">BIT28_04430</name>
</gene>
<dbReference type="InterPro" id="IPR036390">
    <property type="entry name" value="WH_DNA-bd_sf"/>
</dbReference>
<dbReference type="RefSeq" id="WP_075761770.1">
    <property type="nucleotide sequence ID" value="NZ_MJIL01000038.1"/>
</dbReference>
<dbReference type="GO" id="GO:0000976">
    <property type="term" value="F:transcription cis-regulatory region binding"/>
    <property type="evidence" value="ECO:0007669"/>
    <property type="project" value="TreeGrafter"/>
</dbReference>
<evidence type="ECO:0000256" key="1">
    <source>
        <dbReference type="ARBA" id="ARBA00009437"/>
    </source>
</evidence>
<dbReference type="InterPro" id="IPR036388">
    <property type="entry name" value="WH-like_DNA-bd_sf"/>
</dbReference>